<keyword evidence="3" id="KW-1185">Reference proteome</keyword>
<gene>
    <name evidence="2" type="ordered locus">Acid345_0392</name>
</gene>
<accession>Q1IUQ3</accession>
<dbReference type="OrthoDB" id="119540at2"/>
<dbReference type="HOGENOM" id="CLU_2021694_0_0_0"/>
<proteinExistence type="predicted"/>
<dbReference type="EMBL" id="CP000360">
    <property type="protein sequence ID" value="ABF39397.1"/>
    <property type="molecule type" value="Genomic_DNA"/>
</dbReference>
<organism evidence="2 3">
    <name type="scientific">Koribacter versatilis (strain Ellin345)</name>
    <dbReference type="NCBI Taxonomy" id="204669"/>
    <lineage>
        <taxon>Bacteria</taxon>
        <taxon>Pseudomonadati</taxon>
        <taxon>Acidobacteriota</taxon>
        <taxon>Terriglobia</taxon>
        <taxon>Terriglobales</taxon>
        <taxon>Candidatus Korobacteraceae</taxon>
        <taxon>Candidatus Korobacter</taxon>
    </lineage>
</organism>
<sequence>MNVWKTIKGYLWWTYPRGSLHYDVMVSLILLFIFLGPRWIHFGDKPPGTAAHPTAVLVQPAGDHLFIYQLDASAITATTDRAIRQQLKSVIEPFSGSMVIDRYAVEKTDANHAVYKVWVHR</sequence>
<dbReference type="RefSeq" id="WP_011521199.1">
    <property type="nucleotide sequence ID" value="NC_008009.1"/>
</dbReference>
<reference evidence="2 3" key="1">
    <citation type="journal article" date="2009" name="Appl. Environ. Microbiol.">
        <title>Three genomes from the phylum Acidobacteria provide insight into the lifestyles of these microorganisms in soils.</title>
        <authorList>
            <person name="Ward N.L."/>
            <person name="Challacombe J.F."/>
            <person name="Janssen P.H."/>
            <person name="Henrissat B."/>
            <person name="Coutinho P.M."/>
            <person name="Wu M."/>
            <person name="Xie G."/>
            <person name="Haft D.H."/>
            <person name="Sait M."/>
            <person name="Badger J."/>
            <person name="Barabote R.D."/>
            <person name="Bradley B."/>
            <person name="Brettin T.S."/>
            <person name="Brinkac L.M."/>
            <person name="Bruce D."/>
            <person name="Creasy T."/>
            <person name="Daugherty S.C."/>
            <person name="Davidsen T.M."/>
            <person name="DeBoy R.T."/>
            <person name="Detter J.C."/>
            <person name="Dodson R.J."/>
            <person name="Durkin A.S."/>
            <person name="Ganapathy A."/>
            <person name="Gwinn-Giglio M."/>
            <person name="Han C.S."/>
            <person name="Khouri H."/>
            <person name="Kiss H."/>
            <person name="Kothari S.P."/>
            <person name="Madupu R."/>
            <person name="Nelson K.E."/>
            <person name="Nelson W.C."/>
            <person name="Paulsen I."/>
            <person name="Penn K."/>
            <person name="Ren Q."/>
            <person name="Rosovitz M.J."/>
            <person name="Selengut J.D."/>
            <person name="Shrivastava S."/>
            <person name="Sullivan S.A."/>
            <person name="Tapia R."/>
            <person name="Thompson L.S."/>
            <person name="Watkins K.L."/>
            <person name="Yang Q."/>
            <person name="Yu C."/>
            <person name="Zafar N."/>
            <person name="Zhou L."/>
            <person name="Kuske C.R."/>
        </authorList>
    </citation>
    <scope>NUCLEOTIDE SEQUENCE [LARGE SCALE GENOMIC DNA]</scope>
    <source>
        <strain evidence="2 3">Ellin345</strain>
    </source>
</reference>
<evidence type="ECO:0000313" key="3">
    <source>
        <dbReference type="Proteomes" id="UP000002432"/>
    </source>
</evidence>
<dbReference type="EnsemblBacteria" id="ABF39397">
    <property type="protein sequence ID" value="ABF39397"/>
    <property type="gene ID" value="Acid345_0392"/>
</dbReference>
<evidence type="ECO:0000256" key="1">
    <source>
        <dbReference type="SAM" id="Phobius"/>
    </source>
</evidence>
<dbReference type="KEGG" id="aba:Acid345_0392"/>
<name>Q1IUQ3_KORVE</name>
<dbReference type="eggNOG" id="ENOG5032YTR">
    <property type="taxonomic scope" value="Bacteria"/>
</dbReference>
<dbReference type="STRING" id="204669.Acid345_0392"/>
<keyword evidence="1" id="KW-0812">Transmembrane</keyword>
<evidence type="ECO:0000313" key="2">
    <source>
        <dbReference type="EMBL" id="ABF39397.1"/>
    </source>
</evidence>
<feature type="transmembrane region" description="Helical" evidence="1">
    <location>
        <begin position="20"/>
        <end position="40"/>
    </location>
</feature>
<dbReference type="Proteomes" id="UP000002432">
    <property type="component" value="Chromosome"/>
</dbReference>
<keyword evidence="1" id="KW-0472">Membrane</keyword>
<protein>
    <submittedName>
        <fullName evidence="2">Uncharacterized protein</fullName>
    </submittedName>
</protein>
<dbReference type="AlphaFoldDB" id="Q1IUQ3"/>
<keyword evidence="1" id="KW-1133">Transmembrane helix</keyword>